<dbReference type="Proteomes" id="UP000308197">
    <property type="component" value="Unassembled WGS sequence"/>
</dbReference>
<dbReference type="Gene3D" id="3.40.50.300">
    <property type="entry name" value="P-loop containing nucleotide triphosphate hydrolases"/>
    <property type="match status" value="1"/>
</dbReference>
<reference evidence="3 4" key="1">
    <citation type="journal article" date="2019" name="Nat. Ecol. Evol.">
        <title>Megaphylogeny resolves global patterns of mushroom evolution.</title>
        <authorList>
            <person name="Varga T."/>
            <person name="Krizsan K."/>
            <person name="Foldi C."/>
            <person name="Dima B."/>
            <person name="Sanchez-Garcia M."/>
            <person name="Sanchez-Ramirez S."/>
            <person name="Szollosi G.J."/>
            <person name="Szarkandi J.G."/>
            <person name="Papp V."/>
            <person name="Albert L."/>
            <person name="Andreopoulos W."/>
            <person name="Angelini C."/>
            <person name="Antonin V."/>
            <person name="Barry K.W."/>
            <person name="Bougher N.L."/>
            <person name="Buchanan P."/>
            <person name="Buyck B."/>
            <person name="Bense V."/>
            <person name="Catcheside P."/>
            <person name="Chovatia M."/>
            <person name="Cooper J."/>
            <person name="Damon W."/>
            <person name="Desjardin D."/>
            <person name="Finy P."/>
            <person name="Geml J."/>
            <person name="Haridas S."/>
            <person name="Hughes K."/>
            <person name="Justo A."/>
            <person name="Karasinski D."/>
            <person name="Kautmanova I."/>
            <person name="Kiss B."/>
            <person name="Kocsube S."/>
            <person name="Kotiranta H."/>
            <person name="LaButti K.M."/>
            <person name="Lechner B.E."/>
            <person name="Liimatainen K."/>
            <person name="Lipzen A."/>
            <person name="Lukacs Z."/>
            <person name="Mihaltcheva S."/>
            <person name="Morgado L.N."/>
            <person name="Niskanen T."/>
            <person name="Noordeloos M.E."/>
            <person name="Ohm R.A."/>
            <person name="Ortiz-Santana B."/>
            <person name="Ovrebo C."/>
            <person name="Racz N."/>
            <person name="Riley R."/>
            <person name="Savchenko A."/>
            <person name="Shiryaev A."/>
            <person name="Soop K."/>
            <person name="Spirin V."/>
            <person name="Szebenyi C."/>
            <person name="Tomsovsky M."/>
            <person name="Tulloss R.E."/>
            <person name="Uehling J."/>
            <person name="Grigoriev I.V."/>
            <person name="Vagvolgyi C."/>
            <person name="Papp T."/>
            <person name="Martin F.M."/>
            <person name="Miettinen O."/>
            <person name="Hibbett D.S."/>
            <person name="Nagy L.G."/>
        </authorList>
    </citation>
    <scope>NUCLEOTIDE SEQUENCE [LARGE SCALE GENOMIC DNA]</scope>
    <source>
        <strain evidence="3 4">HHB13444</strain>
    </source>
</reference>
<accession>A0A5C3NNL3</accession>
<dbReference type="PANTHER" id="PTHR10039:SF15">
    <property type="entry name" value="NACHT DOMAIN-CONTAINING PROTEIN"/>
    <property type="match status" value="1"/>
</dbReference>
<protein>
    <recommendedName>
        <fullName evidence="2">Nephrocystin 3-like N-terminal domain-containing protein</fullName>
    </recommendedName>
</protein>
<evidence type="ECO:0000259" key="2">
    <source>
        <dbReference type="Pfam" id="PF24883"/>
    </source>
</evidence>
<dbReference type="InterPro" id="IPR056884">
    <property type="entry name" value="NPHP3-like_N"/>
</dbReference>
<evidence type="ECO:0000313" key="3">
    <source>
        <dbReference type="EMBL" id="TFK79096.1"/>
    </source>
</evidence>
<feature type="domain" description="Nephrocystin 3-like N-terminal" evidence="2">
    <location>
        <begin position="242"/>
        <end position="379"/>
    </location>
</feature>
<dbReference type="Pfam" id="PF24883">
    <property type="entry name" value="NPHP3_N"/>
    <property type="match status" value="1"/>
</dbReference>
<evidence type="ECO:0000256" key="1">
    <source>
        <dbReference type="ARBA" id="ARBA00022737"/>
    </source>
</evidence>
<dbReference type="STRING" id="1314778.A0A5C3NNL3"/>
<dbReference type="InterPro" id="IPR059179">
    <property type="entry name" value="MLKL-like_MCAfunc"/>
</dbReference>
<keyword evidence="4" id="KW-1185">Reference proteome</keyword>
<dbReference type="InterPro" id="IPR027417">
    <property type="entry name" value="P-loop_NTPase"/>
</dbReference>
<dbReference type="AlphaFoldDB" id="A0A5C3NNL3"/>
<dbReference type="EMBL" id="ML212169">
    <property type="protein sequence ID" value="TFK79096.1"/>
    <property type="molecule type" value="Genomic_DNA"/>
</dbReference>
<dbReference type="CDD" id="cd21037">
    <property type="entry name" value="MLKL_NTD"/>
    <property type="match status" value="1"/>
</dbReference>
<dbReference type="PANTHER" id="PTHR10039">
    <property type="entry name" value="AMELOGENIN"/>
    <property type="match status" value="1"/>
</dbReference>
<keyword evidence="1" id="KW-0677">Repeat</keyword>
<dbReference type="SUPFAM" id="SSF52540">
    <property type="entry name" value="P-loop containing nucleoside triphosphate hydrolases"/>
    <property type="match status" value="1"/>
</dbReference>
<sequence length="429" mass="47071">MKRLTFPRISLTSIAVLDVTVEILETTQDTITSAAPVPGLSIALNVLLALLKKLQDSRSNCDALVALCQEAALLANTLKGLAKTIKTGLEQYPVGSPHRVQAQERVSGSGSKLQERVEKLVNDLRLTCVEADKLGQRNYFAKFLHSTADAEAIAGLKDRMAAACQRFQMEGNIAIEALADEILNFAKVAEEERVLDSIPRATDAHYLSAANTMKARLQPGTREQIFARLEKWEEGQFAEHCTQLPVFVLVGEAGTGKSTIASEFAKRLQGRGRLGASFFFTRGVQELNSPRKVFSTIASQLARSQPALRGLIVDAAREHLKTAPLQQLEREFEHLIHQPLSALPSSHPPIFVVVDALDECTEDGQELIPVLLRLLLTASAKPGWPLRVFRAHRKMRNATQRCAASRRAQCCARLRNSTVSACVGIPRLS</sequence>
<gene>
    <name evidence="3" type="ORF">K466DRAFT_668231</name>
</gene>
<dbReference type="InParanoid" id="A0A5C3NNL3"/>
<proteinExistence type="predicted"/>
<evidence type="ECO:0000313" key="4">
    <source>
        <dbReference type="Proteomes" id="UP000308197"/>
    </source>
</evidence>
<organism evidence="3 4">
    <name type="scientific">Polyporus arcularius HHB13444</name>
    <dbReference type="NCBI Taxonomy" id="1314778"/>
    <lineage>
        <taxon>Eukaryota</taxon>
        <taxon>Fungi</taxon>
        <taxon>Dikarya</taxon>
        <taxon>Basidiomycota</taxon>
        <taxon>Agaricomycotina</taxon>
        <taxon>Agaricomycetes</taxon>
        <taxon>Polyporales</taxon>
        <taxon>Polyporaceae</taxon>
        <taxon>Polyporus</taxon>
    </lineage>
</organism>
<name>A0A5C3NNL3_9APHY</name>